<keyword evidence="3" id="KW-1185">Reference proteome</keyword>
<dbReference type="AlphaFoldDB" id="A0A843WGW5"/>
<name>A0A843WGW5_COLES</name>
<dbReference type="OrthoDB" id="1916282at2759"/>
<evidence type="ECO:0000313" key="2">
    <source>
        <dbReference type="EMBL" id="MQM10713.1"/>
    </source>
</evidence>
<dbReference type="InterPro" id="IPR025322">
    <property type="entry name" value="PADRE_dom"/>
</dbReference>
<proteinExistence type="predicted"/>
<organism evidence="2 3">
    <name type="scientific">Colocasia esculenta</name>
    <name type="common">Wild taro</name>
    <name type="synonym">Arum esculentum</name>
    <dbReference type="NCBI Taxonomy" id="4460"/>
    <lineage>
        <taxon>Eukaryota</taxon>
        <taxon>Viridiplantae</taxon>
        <taxon>Streptophyta</taxon>
        <taxon>Embryophyta</taxon>
        <taxon>Tracheophyta</taxon>
        <taxon>Spermatophyta</taxon>
        <taxon>Magnoliopsida</taxon>
        <taxon>Liliopsida</taxon>
        <taxon>Araceae</taxon>
        <taxon>Aroideae</taxon>
        <taxon>Colocasieae</taxon>
        <taxon>Colocasia</taxon>
    </lineage>
</organism>
<evidence type="ECO:0000256" key="1">
    <source>
        <dbReference type="SAM" id="MobiDB-lite"/>
    </source>
</evidence>
<sequence length="241" mass="26263">MGNCTVRGTTVGCSVRGTAVSCSSHRATAVAHVRVVVSSTGRVIEFEDPVTAGDVLVGFPRHGIFRQGDLSSPLLRHEQLRPNGRLYYLLPLERKRPARARELVELPDTDVSASSTEMDLPFSSGMVCEHVRSLEVLPPQTNGVWRVKLAIDAERLASILSEQVDAEALIERMRMLAITVETMPAHAKQGNGLGAPAAGWKAPAALPMASKVRPCERTYSDLSMERPCSEPVRLRSSRRPS</sequence>
<feature type="region of interest" description="Disordered" evidence="1">
    <location>
        <begin position="217"/>
        <end position="241"/>
    </location>
</feature>
<evidence type="ECO:0000313" key="3">
    <source>
        <dbReference type="Proteomes" id="UP000652761"/>
    </source>
</evidence>
<dbReference type="PANTHER" id="PTHR33148:SF33">
    <property type="entry name" value="DUF4228 DOMAIN PROTEIN"/>
    <property type="match status" value="1"/>
</dbReference>
<dbReference type="EMBL" id="NMUH01004752">
    <property type="protein sequence ID" value="MQM10713.1"/>
    <property type="molecule type" value="Genomic_DNA"/>
</dbReference>
<feature type="compositionally biased region" description="Basic and acidic residues" evidence="1">
    <location>
        <begin position="217"/>
        <end position="228"/>
    </location>
</feature>
<gene>
    <name evidence="2" type="ORF">Taro_043613</name>
</gene>
<accession>A0A843WGW5</accession>
<reference evidence="2" key="1">
    <citation type="submission" date="2017-07" db="EMBL/GenBank/DDBJ databases">
        <title>Taro Niue Genome Assembly and Annotation.</title>
        <authorList>
            <person name="Atibalentja N."/>
            <person name="Keating K."/>
            <person name="Fields C.J."/>
        </authorList>
    </citation>
    <scope>NUCLEOTIDE SEQUENCE</scope>
    <source>
        <strain evidence="2">Niue_2</strain>
        <tissue evidence="2">Leaf</tissue>
    </source>
</reference>
<protein>
    <submittedName>
        <fullName evidence="2">Uncharacterized protein</fullName>
    </submittedName>
</protein>
<dbReference type="PANTHER" id="PTHR33148">
    <property type="entry name" value="PLASTID MOVEMENT IMPAIRED PROTEIN-RELATED"/>
    <property type="match status" value="1"/>
</dbReference>
<dbReference type="Pfam" id="PF14009">
    <property type="entry name" value="PADRE"/>
    <property type="match status" value="1"/>
</dbReference>
<dbReference type="Proteomes" id="UP000652761">
    <property type="component" value="Unassembled WGS sequence"/>
</dbReference>
<comment type="caution">
    <text evidence="2">The sequence shown here is derived from an EMBL/GenBank/DDBJ whole genome shotgun (WGS) entry which is preliminary data.</text>
</comment>